<dbReference type="InterPro" id="IPR050366">
    <property type="entry name" value="BP-dependent_transpt_permease"/>
</dbReference>
<evidence type="ECO:0000256" key="3">
    <source>
        <dbReference type="ARBA" id="ARBA00022475"/>
    </source>
</evidence>
<evidence type="ECO:0000256" key="4">
    <source>
        <dbReference type="ARBA" id="ARBA00022692"/>
    </source>
</evidence>
<dbReference type="SUPFAM" id="SSF161098">
    <property type="entry name" value="MetI-like"/>
    <property type="match status" value="1"/>
</dbReference>
<keyword evidence="6 7" id="KW-0472">Membrane</keyword>
<feature type="region of interest" description="Disordered" evidence="8">
    <location>
        <begin position="1"/>
        <end position="24"/>
    </location>
</feature>
<keyword evidence="4 7" id="KW-0812">Transmembrane</keyword>
<dbReference type="STRING" id="1231391.GCA_000308195_00664"/>
<protein>
    <submittedName>
        <fullName evidence="10">Peptide/nickel transport system permease protein</fullName>
    </submittedName>
</protein>
<feature type="transmembrane region" description="Helical" evidence="7">
    <location>
        <begin position="160"/>
        <end position="183"/>
    </location>
</feature>
<comment type="similarity">
    <text evidence="7">Belongs to the binding-protein-dependent transport system permease family.</text>
</comment>
<dbReference type="Proteomes" id="UP000246145">
    <property type="component" value="Unassembled WGS sequence"/>
</dbReference>
<dbReference type="Pfam" id="PF12911">
    <property type="entry name" value="OppC_N"/>
    <property type="match status" value="1"/>
</dbReference>
<dbReference type="PANTHER" id="PTHR43386:SF6">
    <property type="entry name" value="ABC TRANSPORTER PERMEASE PROTEIN"/>
    <property type="match status" value="1"/>
</dbReference>
<evidence type="ECO:0000256" key="2">
    <source>
        <dbReference type="ARBA" id="ARBA00022448"/>
    </source>
</evidence>
<dbReference type="PROSITE" id="PS50928">
    <property type="entry name" value="ABC_TM1"/>
    <property type="match status" value="1"/>
</dbReference>
<dbReference type="InterPro" id="IPR035906">
    <property type="entry name" value="MetI-like_sf"/>
</dbReference>
<evidence type="ECO:0000256" key="5">
    <source>
        <dbReference type="ARBA" id="ARBA00022989"/>
    </source>
</evidence>
<evidence type="ECO:0000256" key="6">
    <source>
        <dbReference type="ARBA" id="ARBA00023136"/>
    </source>
</evidence>
<evidence type="ECO:0000256" key="1">
    <source>
        <dbReference type="ARBA" id="ARBA00004651"/>
    </source>
</evidence>
<dbReference type="PANTHER" id="PTHR43386">
    <property type="entry name" value="OLIGOPEPTIDE TRANSPORT SYSTEM PERMEASE PROTEIN APPC"/>
    <property type="match status" value="1"/>
</dbReference>
<sequence length="316" mass="33565">MAETIMPDETSLTMPDTAASSPPGTRRTLFAALRNGSVRIGGGVLLILVLMAIFAPWLGTIDPNAIDPASGNMLPLSAGEFSSLAGDTFHHFFLMGSDTLGRDIWSRTLYGARISITIGVAVALLALALGMLVGLLAGYFRRIDGLIMRLMDGLMAIPGILFAISLVALFGGTVTTVIVAIAIPEIPRVARLVRSVVLTIREEPYVEAAIALDTPIWKILLKHILPNAIAPLIVQGTYVCAAAILVEAILSFLGVGLPTDMATWGNIMSEGRAQFNEYPHNVLLPGIFLALTVLAVNVLGDGLRDTLDPKLSKREG</sequence>
<keyword evidence="5 7" id="KW-1133">Transmembrane helix</keyword>
<dbReference type="GO" id="GO:0055085">
    <property type="term" value="P:transmembrane transport"/>
    <property type="evidence" value="ECO:0007669"/>
    <property type="project" value="InterPro"/>
</dbReference>
<comment type="caution">
    <text evidence="10">The sequence shown here is derived from an EMBL/GenBank/DDBJ whole genome shotgun (WGS) entry which is preliminary data.</text>
</comment>
<dbReference type="InterPro" id="IPR000515">
    <property type="entry name" value="MetI-like"/>
</dbReference>
<dbReference type="CDD" id="cd06261">
    <property type="entry name" value="TM_PBP2"/>
    <property type="match status" value="1"/>
</dbReference>
<keyword evidence="3" id="KW-1003">Cell membrane</keyword>
<feature type="compositionally biased region" description="Polar residues" evidence="8">
    <location>
        <begin position="10"/>
        <end position="23"/>
    </location>
</feature>
<dbReference type="AlphaFoldDB" id="A0A2U1CI70"/>
<feature type="transmembrane region" description="Helical" evidence="7">
    <location>
        <begin position="232"/>
        <end position="257"/>
    </location>
</feature>
<reference evidence="10 11" key="1">
    <citation type="submission" date="2018-04" db="EMBL/GenBank/DDBJ databases">
        <title>Genomic Encyclopedia of Type Strains, Phase IV (KMG-IV): sequencing the most valuable type-strain genomes for metagenomic binning, comparative biology and taxonomic classification.</title>
        <authorList>
            <person name="Goeker M."/>
        </authorList>
    </citation>
    <scope>NUCLEOTIDE SEQUENCE [LARGE SCALE GENOMIC DNA]</scope>
    <source>
        <strain evidence="10 11">DSM 10065</strain>
    </source>
</reference>
<keyword evidence="2 7" id="KW-0813">Transport</keyword>
<name>A0A2U1CI70_9BURK</name>
<feature type="transmembrane region" description="Helical" evidence="7">
    <location>
        <begin position="114"/>
        <end position="140"/>
    </location>
</feature>
<evidence type="ECO:0000256" key="7">
    <source>
        <dbReference type="RuleBase" id="RU363032"/>
    </source>
</evidence>
<dbReference type="EMBL" id="QEKO01000007">
    <property type="protein sequence ID" value="PVY60656.1"/>
    <property type="molecule type" value="Genomic_DNA"/>
</dbReference>
<dbReference type="Gene3D" id="1.10.3720.10">
    <property type="entry name" value="MetI-like"/>
    <property type="match status" value="1"/>
</dbReference>
<comment type="subcellular location">
    <subcellularLocation>
        <location evidence="1 7">Cell membrane</location>
        <topology evidence="1 7">Multi-pass membrane protein</topology>
    </subcellularLocation>
</comment>
<evidence type="ECO:0000256" key="8">
    <source>
        <dbReference type="SAM" id="MobiDB-lite"/>
    </source>
</evidence>
<dbReference type="GO" id="GO:0005886">
    <property type="term" value="C:plasma membrane"/>
    <property type="evidence" value="ECO:0007669"/>
    <property type="project" value="UniProtKB-SubCell"/>
</dbReference>
<accession>A0A2U1CI70</accession>
<feature type="transmembrane region" description="Helical" evidence="7">
    <location>
        <begin position="278"/>
        <end position="300"/>
    </location>
</feature>
<proteinExistence type="inferred from homology"/>
<dbReference type="RefSeq" id="WP_017523040.1">
    <property type="nucleotide sequence ID" value="NZ_JACCEX010000007.1"/>
</dbReference>
<dbReference type="Pfam" id="PF00528">
    <property type="entry name" value="BPD_transp_1"/>
    <property type="match status" value="1"/>
</dbReference>
<dbReference type="InterPro" id="IPR025966">
    <property type="entry name" value="OppC_N"/>
</dbReference>
<evidence type="ECO:0000313" key="11">
    <source>
        <dbReference type="Proteomes" id="UP000246145"/>
    </source>
</evidence>
<keyword evidence="11" id="KW-1185">Reference proteome</keyword>
<organism evidence="10 11">
    <name type="scientific">Pusillimonas noertemannii</name>
    <dbReference type="NCBI Taxonomy" id="305977"/>
    <lineage>
        <taxon>Bacteria</taxon>
        <taxon>Pseudomonadati</taxon>
        <taxon>Pseudomonadota</taxon>
        <taxon>Betaproteobacteria</taxon>
        <taxon>Burkholderiales</taxon>
        <taxon>Alcaligenaceae</taxon>
        <taxon>Pusillimonas</taxon>
    </lineage>
</organism>
<evidence type="ECO:0000259" key="9">
    <source>
        <dbReference type="PROSITE" id="PS50928"/>
    </source>
</evidence>
<gene>
    <name evidence="10" type="ORF">C7440_3450</name>
</gene>
<feature type="domain" description="ABC transmembrane type-1" evidence="9">
    <location>
        <begin position="112"/>
        <end position="300"/>
    </location>
</feature>
<feature type="transmembrane region" description="Helical" evidence="7">
    <location>
        <begin position="36"/>
        <end position="58"/>
    </location>
</feature>
<evidence type="ECO:0000313" key="10">
    <source>
        <dbReference type="EMBL" id="PVY60656.1"/>
    </source>
</evidence>